<feature type="domain" description="ABC transmembrane type-1" evidence="9">
    <location>
        <begin position="51"/>
        <end position="258"/>
    </location>
</feature>
<keyword evidence="11" id="KW-1185">Reference proteome</keyword>
<comment type="caution">
    <text evidence="10">The sequence shown here is derived from an EMBL/GenBank/DDBJ whole genome shotgun (WGS) entry which is preliminary data.</text>
</comment>
<keyword evidence="3" id="KW-1003">Cell membrane</keyword>
<dbReference type="InterPro" id="IPR000515">
    <property type="entry name" value="MetI-like"/>
</dbReference>
<accession>A0A841GK26</accession>
<dbReference type="RefSeq" id="WP_188025930.1">
    <property type="nucleotide sequence ID" value="NZ_JACHGR010000003.1"/>
</dbReference>
<keyword evidence="6 8" id="KW-1133">Transmembrane helix</keyword>
<feature type="transmembrane region" description="Helical" evidence="8">
    <location>
        <begin position="517"/>
        <end position="535"/>
    </location>
</feature>
<feature type="transmembrane region" description="Helical" evidence="8">
    <location>
        <begin position="365"/>
        <end position="388"/>
    </location>
</feature>
<dbReference type="EMBL" id="JACHGR010000003">
    <property type="protein sequence ID" value="MBB6055150.1"/>
    <property type="molecule type" value="Genomic_DNA"/>
</dbReference>
<dbReference type="FunFam" id="1.10.3720.10:FF:000088">
    <property type="entry name" value="Iron(III) ABC transporter, permease protein"/>
    <property type="match status" value="1"/>
</dbReference>
<dbReference type="CDD" id="cd06261">
    <property type="entry name" value="TM_PBP2"/>
    <property type="match status" value="2"/>
</dbReference>
<keyword evidence="5 8" id="KW-0812">Transmembrane</keyword>
<dbReference type="PANTHER" id="PTHR43357">
    <property type="entry name" value="INNER MEMBRANE ABC TRANSPORTER PERMEASE PROTEIN YDCV"/>
    <property type="match status" value="1"/>
</dbReference>
<evidence type="ECO:0000256" key="6">
    <source>
        <dbReference type="ARBA" id="ARBA00022989"/>
    </source>
</evidence>
<dbReference type="AlphaFoldDB" id="A0A841GK26"/>
<gene>
    <name evidence="10" type="ORF">HNR75_001032</name>
</gene>
<dbReference type="InterPro" id="IPR035906">
    <property type="entry name" value="MetI-like_sf"/>
</dbReference>
<dbReference type="Gene3D" id="1.10.3720.10">
    <property type="entry name" value="MetI-like"/>
    <property type="match status" value="2"/>
</dbReference>
<feature type="transmembrane region" description="Helical" evidence="8">
    <location>
        <begin position="335"/>
        <end position="353"/>
    </location>
</feature>
<dbReference type="GO" id="GO:0055085">
    <property type="term" value="P:transmembrane transport"/>
    <property type="evidence" value="ECO:0007669"/>
    <property type="project" value="InterPro"/>
</dbReference>
<keyword evidence="4" id="KW-0997">Cell inner membrane</keyword>
<evidence type="ECO:0000256" key="1">
    <source>
        <dbReference type="ARBA" id="ARBA00004429"/>
    </source>
</evidence>
<evidence type="ECO:0000256" key="3">
    <source>
        <dbReference type="ARBA" id="ARBA00022475"/>
    </source>
</evidence>
<evidence type="ECO:0000256" key="8">
    <source>
        <dbReference type="RuleBase" id="RU363032"/>
    </source>
</evidence>
<feature type="transmembrane region" description="Helical" evidence="8">
    <location>
        <begin position="196"/>
        <end position="220"/>
    </location>
</feature>
<comment type="subcellular location">
    <subcellularLocation>
        <location evidence="1">Cell inner membrane</location>
        <topology evidence="1">Multi-pass membrane protein</topology>
    </subcellularLocation>
    <subcellularLocation>
        <location evidence="8">Cell membrane</location>
        <topology evidence="8">Multi-pass membrane protein</topology>
    </subcellularLocation>
</comment>
<feature type="transmembrane region" description="Helical" evidence="8">
    <location>
        <begin position="467"/>
        <end position="484"/>
    </location>
</feature>
<sequence length="544" mass="60270">MAVVRHRRWLIGSGALALLLFSPVMALVIEAFSADAGLLQQLWQTVLPTYLFNSLALVTLVVLLAVLLGLPCGWLLANYQLPGHRYLEWALILPLAMPAYVVAYIYTDLLDYTGWLQIQLRNLFSWQSSADYWFPELRTLGGAAVMLALVLYPYVYLLTRAGFLEQSINLQDAGRMLGANPWQRFFRISLPLVRPALIGAMTLVAMETLADFGTVSYFAVNTLTTAITDAWLGYGSLPSAAQLSVCLISMVVLLILLEKMSRRRQQIFQKGNGVPLSSRPRLTGRKLWLAQGYCWLLVLLGFFLPVLVLLDYAFSAVAEQDWQDLLRYSFNSLKIALAVAALAAILALPLVLTRRLLPDKPVIQVLQLAGIGYAMPGTVLAIGILIPFTLGDFLLNDVIASWGGEEPGLILTGTIFALVCAYVVRFIAVAIGSQEGSLARISFSLDMVSRSLGYYPSRMFARVHLPLMWRGIMAGVVLIFIESMKELPAALLLRPFNFETLPTIVYQYVKTEQLQPGAFPALMIVLVGLLPLIFFNRSLERGIT</sequence>
<evidence type="ECO:0000313" key="10">
    <source>
        <dbReference type="EMBL" id="MBB6055150.1"/>
    </source>
</evidence>
<feature type="transmembrane region" description="Helical" evidence="8">
    <location>
        <begin position="89"/>
        <end position="107"/>
    </location>
</feature>
<feature type="transmembrane region" description="Helical" evidence="8">
    <location>
        <begin position="140"/>
        <end position="159"/>
    </location>
</feature>
<protein>
    <submittedName>
        <fullName evidence="10">Iron(III) transport system permease protein</fullName>
    </submittedName>
</protein>
<name>A0A841GK26_9GAMM</name>
<reference evidence="10 11" key="1">
    <citation type="submission" date="2020-08" db="EMBL/GenBank/DDBJ databases">
        <title>Genomic Encyclopedia of Type Strains, Phase IV (KMG-IV): sequencing the most valuable type-strain genomes for metagenomic binning, comparative biology and taxonomic classification.</title>
        <authorList>
            <person name="Goeker M."/>
        </authorList>
    </citation>
    <scope>NUCLEOTIDE SEQUENCE [LARGE SCALE GENOMIC DNA]</scope>
    <source>
        <strain evidence="10 11">DSM 22975</strain>
    </source>
</reference>
<feature type="transmembrane region" description="Helical" evidence="8">
    <location>
        <begin position="50"/>
        <end position="77"/>
    </location>
</feature>
<feature type="transmembrane region" description="Helical" evidence="8">
    <location>
        <begin position="287"/>
        <end position="315"/>
    </location>
</feature>
<feature type="transmembrane region" description="Helical" evidence="8">
    <location>
        <begin position="408"/>
        <end position="431"/>
    </location>
</feature>
<evidence type="ECO:0000256" key="5">
    <source>
        <dbReference type="ARBA" id="ARBA00022692"/>
    </source>
</evidence>
<comment type="similarity">
    <text evidence="8">Belongs to the binding-protein-dependent transport system permease family.</text>
</comment>
<dbReference type="PANTHER" id="PTHR43357:SF3">
    <property type="entry name" value="FE(3+)-TRANSPORT SYSTEM PERMEASE PROTEIN FBPB 2"/>
    <property type="match status" value="1"/>
</dbReference>
<keyword evidence="7 8" id="KW-0472">Membrane</keyword>
<evidence type="ECO:0000256" key="2">
    <source>
        <dbReference type="ARBA" id="ARBA00022448"/>
    </source>
</evidence>
<dbReference type="Pfam" id="PF00528">
    <property type="entry name" value="BPD_transp_1"/>
    <property type="match status" value="2"/>
</dbReference>
<keyword evidence="2 8" id="KW-0813">Transport</keyword>
<feature type="transmembrane region" description="Helical" evidence="8">
    <location>
        <begin position="240"/>
        <end position="257"/>
    </location>
</feature>
<evidence type="ECO:0000256" key="7">
    <source>
        <dbReference type="ARBA" id="ARBA00023136"/>
    </source>
</evidence>
<evidence type="ECO:0000313" key="11">
    <source>
        <dbReference type="Proteomes" id="UP000585721"/>
    </source>
</evidence>
<dbReference type="Proteomes" id="UP000585721">
    <property type="component" value="Unassembled WGS sequence"/>
</dbReference>
<evidence type="ECO:0000259" key="9">
    <source>
        <dbReference type="PROSITE" id="PS50928"/>
    </source>
</evidence>
<organism evidence="10 11">
    <name type="scientific">Tolumonas osonensis</name>
    <dbReference type="NCBI Taxonomy" id="675874"/>
    <lineage>
        <taxon>Bacteria</taxon>
        <taxon>Pseudomonadati</taxon>
        <taxon>Pseudomonadota</taxon>
        <taxon>Gammaproteobacteria</taxon>
        <taxon>Aeromonadales</taxon>
        <taxon>Aeromonadaceae</taxon>
        <taxon>Tolumonas</taxon>
    </lineage>
</organism>
<feature type="domain" description="ABC transmembrane type-1" evidence="9">
    <location>
        <begin position="329"/>
        <end position="535"/>
    </location>
</feature>
<dbReference type="GO" id="GO:0005886">
    <property type="term" value="C:plasma membrane"/>
    <property type="evidence" value="ECO:0007669"/>
    <property type="project" value="UniProtKB-SubCell"/>
</dbReference>
<evidence type="ECO:0000256" key="4">
    <source>
        <dbReference type="ARBA" id="ARBA00022519"/>
    </source>
</evidence>
<dbReference type="PROSITE" id="PS50928">
    <property type="entry name" value="ABC_TM1"/>
    <property type="match status" value="2"/>
</dbReference>
<dbReference type="SUPFAM" id="SSF161098">
    <property type="entry name" value="MetI-like"/>
    <property type="match status" value="2"/>
</dbReference>
<proteinExistence type="inferred from homology"/>